<reference evidence="2 3" key="1">
    <citation type="journal article" date="2014" name="Genome Announc.">
        <title>Complete genome sequence of canine papillomavirus type 11.</title>
        <authorList>
            <person name="Zhou D."/>
            <person name="Luff J."/>
            <person name="Usuda Y."/>
            <person name="Affolter V."/>
            <person name="Moore P."/>
            <person name="Schlegel R."/>
            <person name="Yuan H."/>
        </authorList>
    </citation>
    <scope>NUCLEOTIDE SEQUENCE [LARGE SCALE GENOMIC DNA]</scope>
</reference>
<keyword evidence="1" id="KW-0472">Membrane</keyword>
<keyword evidence="1" id="KW-1133">Transmembrane helix</keyword>
<evidence type="ECO:0000313" key="3">
    <source>
        <dbReference type="Proteomes" id="UP000152522"/>
    </source>
</evidence>
<dbReference type="EMBL" id="JF800658">
    <property type="protein sequence ID" value="AEP82753.1"/>
    <property type="molecule type" value="Genomic_DNA"/>
</dbReference>
<evidence type="ECO:0000313" key="2">
    <source>
        <dbReference type="EMBL" id="AEP82753.1"/>
    </source>
</evidence>
<protein>
    <submittedName>
        <fullName evidence="2">E5</fullName>
    </submittedName>
</protein>
<organism evidence="2 3">
    <name type="scientific">Canis familiaris papillomavirus 11</name>
    <dbReference type="NCBI Taxonomy" id="1091166"/>
    <lineage>
        <taxon>Viruses</taxon>
        <taxon>Monodnaviria</taxon>
        <taxon>Shotokuvirae</taxon>
        <taxon>Cossaviricota</taxon>
        <taxon>Papovaviricetes</taxon>
        <taxon>Zurhausenvirales</taxon>
        <taxon>Papillomaviridae</taxon>
        <taxon>Firstpapillomavirinae</taxon>
        <taxon>Chipapillomavirus</taxon>
        <taxon>Chipapillomavirus 1</taxon>
    </lineage>
</organism>
<keyword evidence="1" id="KW-0812">Transmembrane</keyword>
<sequence>MLYKLRPRMTQGNGELLSSHFRQLSGLSLGLAITPLYIFLLCFYTFVLLYFRPLTQRVSAT</sequence>
<accession>G4XF81</accession>
<name>G4XF81_9PAPI</name>
<proteinExistence type="predicted"/>
<evidence type="ECO:0000256" key="1">
    <source>
        <dbReference type="SAM" id="Phobius"/>
    </source>
</evidence>
<dbReference type="Proteomes" id="UP000152522">
    <property type="component" value="Segment"/>
</dbReference>
<feature type="transmembrane region" description="Helical" evidence="1">
    <location>
        <begin position="27"/>
        <end position="51"/>
    </location>
</feature>